<sequence>MGGRRDDDEEDLPDYESPPPLEEPLDPLDPLELGSFTPSAESRNGRSTNSSAGSTAPAGGSTEGPVPDEGGVLSLNPLDEPMTDSSYPDDEPRPGRMDRWGRRERRGFRFQRWLEHADTPGDPCPVQPIEIVADDVARLCDHEPLDLTLPPNVARDAQRLGLIRSVDIKAKFVEVTQPVQAPGEPQQSNNWQLRGLHTSEIMAVVYGYLCLGMGSLKSIYYSKVANPSDLRFVARIYQELNLLPTEEEPDRETHLQPQEWKHGSSEYRALLGTYMGRVVVYMILGACPGRFKISRVVTWYTEDEEEDTTILQMRFDLEWIPVSTPSLESRSLDPMGKPEYAKRKERMSSRGRLRKAKPLATKIGPRAGPPPATPILPPVFGTPKAGSVTRRIKLPRVAPGPVPKYGPQQWFLGPPILPNSPEEGYREPVHKPQKRAREPALVEPAPEPTAKKAKKAKNTPEEPKNAPDPKGGKTTKRAPAEPALERPAKKAKPTKSTEESQGVPKHKSAQARGKRERFSKKPAPDPPAKMPKKAKVSPDEPKKTTGKRDVPNDRERPAIRAREAAEKSPVEEPTAEEPTAEEPTADPADCTSKTCKRCRKEWPLDQFQSAQRGGPETKTCQQCRTANVKKMVATGRRERPAKAADPAQPSSKKCHSCFKEWPIDQFQPLQTGGPITKSCKQCRDAKRAGVQSRSPLETS</sequence>
<reference evidence="2 3" key="1">
    <citation type="journal article" date="2023" name="IMA Fungus">
        <title>Comparative genomic study of the Penicillium genus elucidates a diverse pangenome and 15 lateral gene transfer events.</title>
        <authorList>
            <person name="Petersen C."/>
            <person name="Sorensen T."/>
            <person name="Nielsen M.R."/>
            <person name="Sondergaard T.E."/>
            <person name="Sorensen J.L."/>
            <person name="Fitzpatrick D.A."/>
            <person name="Frisvad J.C."/>
            <person name="Nielsen K.L."/>
        </authorList>
    </citation>
    <scope>NUCLEOTIDE SEQUENCE [LARGE SCALE GENOMIC DNA]</scope>
    <source>
        <strain evidence="2 3">IBT 35679</strain>
    </source>
</reference>
<evidence type="ECO:0000313" key="2">
    <source>
        <dbReference type="EMBL" id="KAJ5552186.1"/>
    </source>
</evidence>
<evidence type="ECO:0000256" key="1">
    <source>
        <dbReference type="SAM" id="MobiDB-lite"/>
    </source>
</evidence>
<name>A0AAD6D323_9EURO</name>
<organism evidence="2 3">
    <name type="scientific">Penicillium frequentans</name>
    <dbReference type="NCBI Taxonomy" id="3151616"/>
    <lineage>
        <taxon>Eukaryota</taxon>
        <taxon>Fungi</taxon>
        <taxon>Dikarya</taxon>
        <taxon>Ascomycota</taxon>
        <taxon>Pezizomycotina</taxon>
        <taxon>Eurotiomycetes</taxon>
        <taxon>Eurotiomycetidae</taxon>
        <taxon>Eurotiales</taxon>
        <taxon>Aspergillaceae</taxon>
        <taxon>Penicillium</taxon>
    </lineage>
</organism>
<comment type="caution">
    <text evidence="2">The sequence shown here is derived from an EMBL/GenBank/DDBJ whole genome shotgun (WGS) entry which is preliminary data.</text>
</comment>
<evidence type="ECO:0000313" key="3">
    <source>
        <dbReference type="Proteomes" id="UP001220324"/>
    </source>
</evidence>
<dbReference type="AlphaFoldDB" id="A0AAD6D323"/>
<feature type="compositionally biased region" description="Basic residues" evidence="1">
    <location>
        <begin position="504"/>
        <end position="520"/>
    </location>
</feature>
<dbReference type="EMBL" id="JAQIZZ010000002">
    <property type="protein sequence ID" value="KAJ5552186.1"/>
    <property type="molecule type" value="Genomic_DNA"/>
</dbReference>
<feature type="region of interest" description="Disordered" evidence="1">
    <location>
        <begin position="1"/>
        <end position="102"/>
    </location>
</feature>
<feature type="compositionally biased region" description="Basic and acidic residues" evidence="1">
    <location>
        <begin position="90"/>
        <end position="101"/>
    </location>
</feature>
<dbReference type="Proteomes" id="UP001220324">
    <property type="component" value="Unassembled WGS sequence"/>
</dbReference>
<feature type="compositionally biased region" description="Basic and acidic residues" evidence="1">
    <location>
        <begin position="536"/>
        <end position="570"/>
    </location>
</feature>
<proteinExistence type="predicted"/>
<feature type="compositionally biased region" description="Basic and acidic residues" evidence="1">
    <location>
        <begin position="458"/>
        <end position="471"/>
    </location>
</feature>
<feature type="compositionally biased region" description="Low complexity" evidence="1">
    <location>
        <begin position="47"/>
        <end position="60"/>
    </location>
</feature>
<feature type="region of interest" description="Disordered" evidence="1">
    <location>
        <begin position="396"/>
        <end position="592"/>
    </location>
</feature>
<gene>
    <name evidence="2" type="ORF">N7494_001564</name>
</gene>
<protein>
    <submittedName>
        <fullName evidence="2">Uncharacterized protein</fullName>
    </submittedName>
</protein>
<feature type="region of interest" description="Disordered" evidence="1">
    <location>
        <begin position="632"/>
        <end position="654"/>
    </location>
</feature>
<feature type="compositionally biased region" description="Acidic residues" evidence="1">
    <location>
        <begin position="573"/>
        <end position="584"/>
    </location>
</feature>
<feature type="compositionally biased region" description="Basic and acidic residues" evidence="1">
    <location>
        <begin position="339"/>
        <end position="348"/>
    </location>
</feature>
<feature type="compositionally biased region" description="Polar residues" evidence="1">
    <location>
        <begin position="36"/>
        <end position="46"/>
    </location>
</feature>
<feature type="region of interest" description="Disordered" evidence="1">
    <location>
        <begin position="328"/>
        <end position="354"/>
    </location>
</feature>
<feature type="compositionally biased region" description="Basic and acidic residues" evidence="1">
    <location>
        <begin position="423"/>
        <end position="440"/>
    </location>
</feature>
<accession>A0AAD6D323</accession>
<keyword evidence="3" id="KW-1185">Reference proteome</keyword>